<feature type="active site" evidence="2">
    <location>
        <position position="233"/>
    </location>
</feature>
<dbReference type="Pfam" id="PF00171">
    <property type="entry name" value="Aldedh"/>
    <property type="match status" value="1"/>
</dbReference>
<evidence type="ECO:0000256" key="2">
    <source>
        <dbReference type="PROSITE-ProRule" id="PRU10007"/>
    </source>
</evidence>
<protein>
    <submittedName>
        <fullName evidence="5">Aldehyde dehydrogenase family protein</fullName>
    </submittedName>
</protein>
<feature type="domain" description="Aldehyde dehydrogenase" evidence="4">
    <location>
        <begin position="6"/>
        <end position="460"/>
    </location>
</feature>
<sequence length="464" mass="48741">MPSLLTYANIDPATGGQLGDIARAGADEVDRAVQAAARAQQEWKRSSPEQRSRLLIATAAVITANRDDLARIESEDTGKPLTQAYADVDVCARYFEFYGHTIESYYGHAIPLAEDMHVYTRREPFGVTGHIVAWNYPLQLIGRAAATSLATGNCAVAKPADETPRSTVRLAELIHSVGFPAGAFNVVTGLGAEAGAALSAHPGVAHLGFVGSTQTGSAIAHAAADRVVPTVLELGGKSANIVFPDADIDAAIPSLVRSIIQNAGQTCSAGSRLIVHRDIHAEVVEKMAAAMAQVTIGYGLDDPMLGPLISAKQHERVDGFLSEVDSGQIVTGGTRPGELADDLAVGAFITPTIVDSVDPQARIAQEEVFGPVVVTLPFADDDEAVALANGTDYGLVSALWTQNISRAHRLAAEVDAGQIFVNTYGAGGGVELPFGGFKKSGYGREKSIEALDEYTQTKTIAIKL</sequence>
<keyword evidence="1 3" id="KW-0560">Oxidoreductase</keyword>
<dbReference type="InterPro" id="IPR016161">
    <property type="entry name" value="Ald_DH/histidinol_DH"/>
</dbReference>
<dbReference type="Gene3D" id="3.40.605.10">
    <property type="entry name" value="Aldehyde Dehydrogenase, Chain A, domain 1"/>
    <property type="match status" value="1"/>
</dbReference>
<dbReference type="PROSITE" id="PS00687">
    <property type="entry name" value="ALDEHYDE_DEHYDR_GLU"/>
    <property type="match status" value="1"/>
</dbReference>
<name>A0ABP4KSK9_9MICO</name>
<evidence type="ECO:0000256" key="1">
    <source>
        <dbReference type="ARBA" id="ARBA00023002"/>
    </source>
</evidence>
<dbReference type="Proteomes" id="UP001500177">
    <property type="component" value="Unassembled WGS sequence"/>
</dbReference>
<evidence type="ECO:0000256" key="3">
    <source>
        <dbReference type="RuleBase" id="RU003345"/>
    </source>
</evidence>
<accession>A0ABP4KSK9</accession>
<proteinExistence type="inferred from homology"/>
<gene>
    <name evidence="5" type="ORF">GCM10009690_10020</name>
</gene>
<dbReference type="CDD" id="cd07109">
    <property type="entry name" value="ALDH_AAS00426"/>
    <property type="match status" value="1"/>
</dbReference>
<dbReference type="InterPro" id="IPR016162">
    <property type="entry name" value="Ald_DH_N"/>
</dbReference>
<comment type="similarity">
    <text evidence="3">Belongs to the aldehyde dehydrogenase family.</text>
</comment>
<dbReference type="SUPFAM" id="SSF53720">
    <property type="entry name" value="ALDH-like"/>
    <property type="match status" value="1"/>
</dbReference>
<dbReference type="Gene3D" id="3.40.309.10">
    <property type="entry name" value="Aldehyde Dehydrogenase, Chain A, domain 2"/>
    <property type="match status" value="1"/>
</dbReference>
<comment type="caution">
    <text evidence="5">The sequence shown here is derived from an EMBL/GenBank/DDBJ whole genome shotgun (WGS) entry which is preliminary data.</text>
</comment>
<dbReference type="InterPro" id="IPR029510">
    <property type="entry name" value="Ald_DH_CS_GLU"/>
</dbReference>
<dbReference type="InterPro" id="IPR015590">
    <property type="entry name" value="Aldehyde_DH_dom"/>
</dbReference>
<keyword evidence="6" id="KW-1185">Reference proteome</keyword>
<dbReference type="PANTHER" id="PTHR11699">
    <property type="entry name" value="ALDEHYDE DEHYDROGENASE-RELATED"/>
    <property type="match status" value="1"/>
</dbReference>
<evidence type="ECO:0000313" key="5">
    <source>
        <dbReference type="EMBL" id="GAA1509139.1"/>
    </source>
</evidence>
<dbReference type="EMBL" id="BAAALX010000002">
    <property type="protein sequence ID" value="GAA1509139.1"/>
    <property type="molecule type" value="Genomic_DNA"/>
</dbReference>
<evidence type="ECO:0000259" key="4">
    <source>
        <dbReference type="Pfam" id="PF00171"/>
    </source>
</evidence>
<evidence type="ECO:0000313" key="6">
    <source>
        <dbReference type="Proteomes" id="UP001500177"/>
    </source>
</evidence>
<dbReference type="InterPro" id="IPR016163">
    <property type="entry name" value="Ald_DH_C"/>
</dbReference>
<organism evidence="5 6">
    <name type="scientific">Brevibacterium permense</name>
    <dbReference type="NCBI Taxonomy" id="234834"/>
    <lineage>
        <taxon>Bacteria</taxon>
        <taxon>Bacillati</taxon>
        <taxon>Actinomycetota</taxon>
        <taxon>Actinomycetes</taxon>
        <taxon>Micrococcales</taxon>
        <taxon>Brevibacteriaceae</taxon>
        <taxon>Brevibacterium</taxon>
    </lineage>
</organism>
<reference evidence="6" key="1">
    <citation type="journal article" date="2019" name="Int. J. Syst. Evol. Microbiol.">
        <title>The Global Catalogue of Microorganisms (GCM) 10K type strain sequencing project: providing services to taxonomists for standard genome sequencing and annotation.</title>
        <authorList>
            <consortium name="The Broad Institute Genomics Platform"/>
            <consortium name="The Broad Institute Genome Sequencing Center for Infectious Disease"/>
            <person name="Wu L."/>
            <person name="Ma J."/>
        </authorList>
    </citation>
    <scope>NUCLEOTIDE SEQUENCE [LARGE SCALE GENOMIC DNA]</scope>
    <source>
        <strain evidence="6">JCM 13318</strain>
    </source>
</reference>